<dbReference type="SUPFAM" id="SSF63380">
    <property type="entry name" value="Riboflavin synthase domain-like"/>
    <property type="match status" value="1"/>
</dbReference>
<dbReference type="InterPro" id="IPR017938">
    <property type="entry name" value="Riboflavin_synthase-like_b-brl"/>
</dbReference>
<dbReference type="RefSeq" id="WP_190255231.1">
    <property type="nucleotide sequence ID" value="NZ_BMPI01000053.1"/>
</dbReference>
<dbReference type="InterPro" id="IPR001433">
    <property type="entry name" value="OxRdtase_FAD/NAD-bd"/>
</dbReference>
<dbReference type="PRINTS" id="PR00406">
    <property type="entry name" value="CYTB5RDTASE"/>
</dbReference>
<keyword evidence="3" id="KW-0411">Iron-sulfur</keyword>
<keyword evidence="2" id="KW-0001">2Fe-2S</keyword>
<dbReference type="PANTHER" id="PTHR47354">
    <property type="entry name" value="NADH OXIDOREDUCTASE HCR"/>
    <property type="match status" value="1"/>
</dbReference>
<dbReference type="Gene3D" id="2.40.30.10">
    <property type="entry name" value="Translation factors"/>
    <property type="match status" value="1"/>
</dbReference>
<keyword evidence="6" id="KW-1185">Reference proteome</keyword>
<dbReference type="EMBL" id="BMPI01000053">
    <property type="protein sequence ID" value="GGM66117.1"/>
    <property type="molecule type" value="Genomic_DNA"/>
</dbReference>
<dbReference type="InterPro" id="IPR001709">
    <property type="entry name" value="Flavoprot_Pyr_Nucl_cyt_Rdtase"/>
</dbReference>
<feature type="domain" description="FAD-binding FR-type" evidence="4">
    <location>
        <begin position="10"/>
        <end position="108"/>
    </location>
</feature>
<keyword evidence="2" id="KW-0479">Metal-binding</keyword>
<sequence>MARAAVPGRLTWRKAVLREARQETPTARTLVLDVEDWPGHLPGQHVDLRLTAEDGYTAQRSYSIASATGLEITVQRLDDGEVSPYLTDVWEVGQPIELRGPIGGWFVWRPTDPAPVQLMAGGSGVVPLMAMIRSRAEHGVKTPFRLLYSVRTPQDVIYADELRRRARDDRGLDVQFVYTRVRGSRVGVADVNTHAWPADFQPNVFVCGPTGFVETVADIMVALGHDARGVKTERYG</sequence>
<dbReference type="Pfam" id="PF00175">
    <property type="entry name" value="NAD_binding_1"/>
    <property type="match status" value="1"/>
</dbReference>
<dbReference type="GO" id="GO:0051537">
    <property type="term" value="F:2 iron, 2 sulfur cluster binding"/>
    <property type="evidence" value="ECO:0007669"/>
    <property type="project" value="UniProtKB-KW"/>
</dbReference>
<proteinExistence type="predicted"/>
<evidence type="ECO:0000256" key="1">
    <source>
        <dbReference type="ARBA" id="ARBA00001974"/>
    </source>
</evidence>
<dbReference type="PANTHER" id="PTHR47354:SF5">
    <property type="entry name" value="PROTEIN RFBI"/>
    <property type="match status" value="1"/>
</dbReference>
<evidence type="ECO:0000256" key="2">
    <source>
        <dbReference type="ARBA" id="ARBA00022714"/>
    </source>
</evidence>
<accession>A0A917UA92</accession>
<dbReference type="Pfam" id="PF00970">
    <property type="entry name" value="FAD_binding_6"/>
    <property type="match status" value="1"/>
</dbReference>
<dbReference type="PRINTS" id="PR00371">
    <property type="entry name" value="FPNCR"/>
</dbReference>
<dbReference type="Gene3D" id="3.40.50.80">
    <property type="entry name" value="Nucleotide-binding domain of ferredoxin-NADP reductase (FNR) module"/>
    <property type="match status" value="1"/>
</dbReference>
<dbReference type="InterPro" id="IPR008333">
    <property type="entry name" value="Cbr1-like_FAD-bd_dom"/>
</dbReference>
<evidence type="ECO:0000313" key="5">
    <source>
        <dbReference type="EMBL" id="GGM66117.1"/>
    </source>
</evidence>
<keyword evidence="2" id="KW-0408">Iron</keyword>
<evidence type="ECO:0000259" key="4">
    <source>
        <dbReference type="PROSITE" id="PS51384"/>
    </source>
</evidence>
<dbReference type="Proteomes" id="UP000642070">
    <property type="component" value="Unassembled WGS sequence"/>
</dbReference>
<protein>
    <submittedName>
        <fullName evidence="5">Oxidoreductase</fullName>
    </submittedName>
</protein>
<comment type="caution">
    <text evidence="5">The sequence shown here is derived from an EMBL/GenBank/DDBJ whole genome shotgun (WGS) entry which is preliminary data.</text>
</comment>
<gene>
    <name evidence="5" type="ORF">GCM10007977_079610</name>
</gene>
<comment type="cofactor">
    <cofactor evidence="1">
        <name>FAD</name>
        <dbReference type="ChEBI" id="CHEBI:57692"/>
    </cofactor>
</comment>
<dbReference type="SUPFAM" id="SSF52343">
    <property type="entry name" value="Ferredoxin reductase-like, C-terminal NADP-linked domain"/>
    <property type="match status" value="1"/>
</dbReference>
<organism evidence="5 6">
    <name type="scientific">Dactylosporangium sucinum</name>
    <dbReference type="NCBI Taxonomy" id="1424081"/>
    <lineage>
        <taxon>Bacteria</taxon>
        <taxon>Bacillati</taxon>
        <taxon>Actinomycetota</taxon>
        <taxon>Actinomycetes</taxon>
        <taxon>Micromonosporales</taxon>
        <taxon>Micromonosporaceae</taxon>
        <taxon>Dactylosporangium</taxon>
    </lineage>
</organism>
<evidence type="ECO:0000313" key="6">
    <source>
        <dbReference type="Proteomes" id="UP000642070"/>
    </source>
</evidence>
<name>A0A917UA92_9ACTN</name>
<dbReference type="GO" id="GO:0016491">
    <property type="term" value="F:oxidoreductase activity"/>
    <property type="evidence" value="ECO:0007669"/>
    <property type="project" value="InterPro"/>
</dbReference>
<reference evidence="5" key="2">
    <citation type="submission" date="2020-09" db="EMBL/GenBank/DDBJ databases">
        <authorList>
            <person name="Sun Q."/>
            <person name="Ohkuma M."/>
        </authorList>
    </citation>
    <scope>NUCLEOTIDE SEQUENCE</scope>
    <source>
        <strain evidence="5">JCM 19831</strain>
    </source>
</reference>
<dbReference type="InterPro" id="IPR017927">
    <property type="entry name" value="FAD-bd_FR_type"/>
</dbReference>
<reference evidence="5" key="1">
    <citation type="journal article" date="2014" name="Int. J. Syst. Evol. Microbiol.">
        <title>Complete genome sequence of Corynebacterium casei LMG S-19264T (=DSM 44701T), isolated from a smear-ripened cheese.</title>
        <authorList>
            <consortium name="US DOE Joint Genome Institute (JGI-PGF)"/>
            <person name="Walter F."/>
            <person name="Albersmeier A."/>
            <person name="Kalinowski J."/>
            <person name="Ruckert C."/>
        </authorList>
    </citation>
    <scope>NUCLEOTIDE SEQUENCE</scope>
    <source>
        <strain evidence="5">JCM 19831</strain>
    </source>
</reference>
<dbReference type="InterPro" id="IPR050415">
    <property type="entry name" value="MRET"/>
</dbReference>
<evidence type="ECO:0000256" key="3">
    <source>
        <dbReference type="ARBA" id="ARBA00023014"/>
    </source>
</evidence>
<dbReference type="InterPro" id="IPR039261">
    <property type="entry name" value="FNR_nucleotide-bd"/>
</dbReference>
<dbReference type="CDD" id="cd06217">
    <property type="entry name" value="FNR_iron_sulfur_binding_3"/>
    <property type="match status" value="1"/>
</dbReference>
<dbReference type="PROSITE" id="PS51384">
    <property type="entry name" value="FAD_FR"/>
    <property type="match status" value="1"/>
</dbReference>
<dbReference type="AlphaFoldDB" id="A0A917UA92"/>